<gene>
    <name evidence="2" type="ORF">C7S20_07585</name>
</gene>
<dbReference type="OrthoDB" id="1424693at2"/>
<feature type="transmembrane region" description="Helical" evidence="1">
    <location>
        <begin position="141"/>
        <end position="164"/>
    </location>
</feature>
<evidence type="ECO:0000313" key="3">
    <source>
        <dbReference type="Proteomes" id="UP000241507"/>
    </source>
</evidence>
<keyword evidence="1" id="KW-0472">Membrane</keyword>
<dbReference type="AlphaFoldDB" id="A0A2R3Z4D5"/>
<reference evidence="3" key="1">
    <citation type="submission" date="2018-03" db="EMBL/GenBank/DDBJ databases">
        <title>Gramella fulva sp. nov., isolated from a dry surface of tidal flat.</title>
        <authorList>
            <person name="Hwang S.H."/>
            <person name="Hwang W.M."/>
            <person name="Kang K."/>
            <person name="Ahn T.-Y."/>
        </authorList>
    </citation>
    <scope>NUCLEOTIDE SEQUENCE [LARGE SCALE GENOMIC DNA]</scope>
    <source>
        <strain evidence="3">SH35</strain>
    </source>
</reference>
<feature type="transmembrane region" description="Helical" evidence="1">
    <location>
        <begin position="110"/>
        <end position="129"/>
    </location>
</feature>
<evidence type="ECO:0000313" key="2">
    <source>
        <dbReference type="EMBL" id="AVR45143.1"/>
    </source>
</evidence>
<feature type="transmembrane region" description="Helical" evidence="1">
    <location>
        <begin position="30"/>
        <end position="48"/>
    </location>
</feature>
<dbReference type="EMBL" id="CP028136">
    <property type="protein sequence ID" value="AVR45143.1"/>
    <property type="molecule type" value="Genomic_DNA"/>
</dbReference>
<keyword evidence="1" id="KW-1133">Transmembrane helix</keyword>
<feature type="transmembrane region" description="Helical" evidence="1">
    <location>
        <begin position="7"/>
        <end position="24"/>
    </location>
</feature>
<keyword evidence="3" id="KW-1185">Reference proteome</keyword>
<dbReference type="RefSeq" id="WP_107011921.1">
    <property type="nucleotide sequence ID" value="NZ_CP028136.1"/>
</dbReference>
<evidence type="ECO:0000256" key="1">
    <source>
        <dbReference type="SAM" id="Phobius"/>
    </source>
</evidence>
<feature type="transmembrane region" description="Helical" evidence="1">
    <location>
        <begin position="78"/>
        <end position="98"/>
    </location>
</feature>
<sequence length="233" mass="26617">MKLPDKLTLVFIIVLFTLNCISLYEFSVLSFRILRAAVSAIVLIAYLVTVKNKKIITILVLALMLTSDLLLINYENGFFKIAHYIARGTSYLLIAFQIRKYIARETIPAISWVYLILVMGFLYFLLSTLGGTFAQETDNTLIISLFYFQGTAASIMFLLAVLYLESTEQPYAVFGFFPGLGFIIADLAAFVAYHLDFSYFYIFDRLFYILALASYFKHQYSTIAATSQRKAWK</sequence>
<evidence type="ECO:0008006" key="4">
    <source>
        <dbReference type="Google" id="ProtNLM"/>
    </source>
</evidence>
<protein>
    <recommendedName>
        <fullName evidence="4">Lysoplasmalogenase</fullName>
    </recommendedName>
</protein>
<dbReference type="KEGG" id="grs:C7S20_07585"/>
<dbReference type="Proteomes" id="UP000241507">
    <property type="component" value="Chromosome"/>
</dbReference>
<accession>A0A2R3Z4D5</accession>
<feature type="transmembrane region" description="Helical" evidence="1">
    <location>
        <begin position="55"/>
        <end position="72"/>
    </location>
</feature>
<name>A0A2R3Z4D5_9FLAO</name>
<keyword evidence="1" id="KW-0812">Transmembrane</keyword>
<organism evidence="2 3">
    <name type="scientific">Christiangramia fulva</name>
    <dbReference type="NCBI Taxonomy" id="2126553"/>
    <lineage>
        <taxon>Bacteria</taxon>
        <taxon>Pseudomonadati</taxon>
        <taxon>Bacteroidota</taxon>
        <taxon>Flavobacteriia</taxon>
        <taxon>Flavobacteriales</taxon>
        <taxon>Flavobacteriaceae</taxon>
        <taxon>Christiangramia</taxon>
    </lineage>
</organism>
<proteinExistence type="predicted"/>
<feature type="transmembrane region" description="Helical" evidence="1">
    <location>
        <begin position="171"/>
        <end position="193"/>
    </location>
</feature>
<feature type="transmembrane region" description="Helical" evidence="1">
    <location>
        <begin position="199"/>
        <end position="216"/>
    </location>
</feature>